<proteinExistence type="predicted"/>
<accession>A0A0F9SYP3</accession>
<evidence type="ECO:0000313" key="1">
    <source>
        <dbReference type="EMBL" id="KKN34303.1"/>
    </source>
</evidence>
<protein>
    <submittedName>
        <fullName evidence="1">Uncharacterized protein</fullName>
    </submittedName>
</protein>
<comment type="caution">
    <text evidence="1">The sequence shown here is derived from an EMBL/GenBank/DDBJ whole genome shotgun (WGS) entry which is preliminary data.</text>
</comment>
<dbReference type="AlphaFoldDB" id="A0A0F9SYP3"/>
<reference evidence="1" key="1">
    <citation type="journal article" date="2015" name="Nature">
        <title>Complex archaea that bridge the gap between prokaryotes and eukaryotes.</title>
        <authorList>
            <person name="Spang A."/>
            <person name="Saw J.H."/>
            <person name="Jorgensen S.L."/>
            <person name="Zaremba-Niedzwiedzka K."/>
            <person name="Martijn J."/>
            <person name="Lind A.E."/>
            <person name="van Eijk R."/>
            <person name="Schleper C."/>
            <person name="Guy L."/>
            <person name="Ettema T.J."/>
        </authorList>
    </citation>
    <scope>NUCLEOTIDE SEQUENCE</scope>
</reference>
<sequence>MNEIKCNIKSTMVMNSLYSLLDKLKEDIRYWWKINMYNLKIDKKVVNLFKKIVFHEVIHYKIVKNSAKTIDIVLNLKKAEEENIIGFYYDAYCKYTFPYKFNLPKYYPKFIFIEFKHFIFDIICDIFNVAIFTTFRYRLFKFLKCLISFKLRS</sequence>
<gene>
    <name evidence="1" type="ORF">LCGC14_0795000</name>
</gene>
<name>A0A0F9SYP3_9ZZZZ</name>
<organism evidence="1">
    <name type="scientific">marine sediment metagenome</name>
    <dbReference type="NCBI Taxonomy" id="412755"/>
    <lineage>
        <taxon>unclassified sequences</taxon>
        <taxon>metagenomes</taxon>
        <taxon>ecological metagenomes</taxon>
    </lineage>
</organism>
<dbReference type="EMBL" id="LAZR01002114">
    <property type="protein sequence ID" value="KKN34303.1"/>
    <property type="molecule type" value="Genomic_DNA"/>
</dbReference>